<gene>
    <name evidence="5" type="ORF">SAMN04489716_1582</name>
</gene>
<dbReference type="InterPro" id="IPR000835">
    <property type="entry name" value="HTH_MarR-typ"/>
</dbReference>
<evidence type="ECO:0000259" key="4">
    <source>
        <dbReference type="PROSITE" id="PS50995"/>
    </source>
</evidence>
<dbReference type="AlphaFoldDB" id="A0A1H1UY50"/>
<keyword evidence="1" id="KW-0805">Transcription regulation</keyword>
<dbReference type="InterPro" id="IPR036390">
    <property type="entry name" value="WH_DNA-bd_sf"/>
</dbReference>
<evidence type="ECO:0000313" key="6">
    <source>
        <dbReference type="Proteomes" id="UP000198688"/>
    </source>
</evidence>
<evidence type="ECO:0000256" key="3">
    <source>
        <dbReference type="ARBA" id="ARBA00023163"/>
    </source>
</evidence>
<sequence length="161" mass="17516">MNDSPAEDQLITELTDLVFQAAGRLRQGFNTIAAELGLTPAQALALVNLRGPAPMRDLADVLSCDASNVTGIVDALEKRGLVTRRPDPSDRRVKHVVLTDEGTRRRDQLTTEANTRSADLFQVLATDRTRLRDLLAAVVHQEPVRAATVSQPEPEDAAGRL</sequence>
<dbReference type="SUPFAM" id="SSF46785">
    <property type="entry name" value="Winged helix' DNA-binding domain"/>
    <property type="match status" value="1"/>
</dbReference>
<evidence type="ECO:0000313" key="5">
    <source>
        <dbReference type="EMBL" id="SDS77363.1"/>
    </source>
</evidence>
<dbReference type="PROSITE" id="PS50995">
    <property type="entry name" value="HTH_MARR_2"/>
    <property type="match status" value="1"/>
</dbReference>
<dbReference type="PRINTS" id="PR00598">
    <property type="entry name" value="HTHMARR"/>
</dbReference>
<reference evidence="5 6" key="1">
    <citation type="submission" date="2016-10" db="EMBL/GenBank/DDBJ databases">
        <authorList>
            <person name="de Groot N.N."/>
        </authorList>
    </citation>
    <scope>NUCLEOTIDE SEQUENCE [LARGE SCALE GENOMIC DNA]</scope>
    <source>
        <strain evidence="5 6">DSM 43941</strain>
    </source>
</reference>
<dbReference type="PANTHER" id="PTHR33164">
    <property type="entry name" value="TRANSCRIPTIONAL REGULATOR, MARR FAMILY"/>
    <property type="match status" value="1"/>
</dbReference>
<dbReference type="PANTHER" id="PTHR33164:SF99">
    <property type="entry name" value="MARR FAMILY REGULATORY PROTEIN"/>
    <property type="match status" value="1"/>
</dbReference>
<feature type="domain" description="HTH marR-type" evidence="4">
    <location>
        <begin position="11"/>
        <end position="143"/>
    </location>
</feature>
<dbReference type="SMART" id="SM00347">
    <property type="entry name" value="HTH_MARR"/>
    <property type="match status" value="1"/>
</dbReference>
<dbReference type="RefSeq" id="WP_092542949.1">
    <property type="nucleotide sequence ID" value="NZ_BOMJ01000093.1"/>
</dbReference>
<dbReference type="Pfam" id="PF01047">
    <property type="entry name" value="MarR"/>
    <property type="match status" value="1"/>
</dbReference>
<dbReference type="Proteomes" id="UP000198688">
    <property type="component" value="Chromosome I"/>
</dbReference>
<dbReference type="InterPro" id="IPR039422">
    <property type="entry name" value="MarR/SlyA-like"/>
</dbReference>
<accession>A0A1H1UY50</accession>
<dbReference type="OrthoDB" id="4807076at2"/>
<keyword evidence="6" id="KW-1185">Reference proteome</keyword>
<organism evidence="5 6">
    <name type="scientific">Actinoplanes derwentensis</name>
    <dbReference type="NCBI Taxonomy" id="113562"/>
    <lineage>
        <taxon>Bacteria</taxon>
        <taxon>Bacillati</taxon>
        <taxon>Actinomycetota</taxon>
        <taxon>Actinomycetes</taxon>
        <taxon>Micromonosporales</taxon>
        <taxon>Micromonosporaceae</taxon>
        <taxon>Actinoplanes</taxon>
    </lineage>
</organism>
<protein>
    <submittedName>
        <fullName evidence="5">DNA-binding transcriptional regulator, MarR family</fullName>
    </submittedName>
</protein>
<dbReference type="EMBL" id="LT629758">
    <property type="protein sequence ID" value="SDS77363.1"/>
    <property type="molecule type" value="Genomic_DNA"/>
</dbReference>
<dbReference type="InterPro" id="IPR036388">
    <property type="entry name" value="WH-like_DNA-bd_sf"/>
</dbReference>
<evidence type="ECO:0000256" key="1">
    <source>
        <dbReference type="ARBA" id="ARBA00023015"/>
    </source>
</evidence>
<dbReference type="GO" id="GO:0006950">
    <property type="term" value="P:response to stress"/>
    <property type="evidence" value="ECO:0007669"/>
    <property type="project" value="TreeGrafter"/>
</dbReference>
<name>A0A1H1UY50_9ACTN</name>
<dbReference type="GO" id="GO:0003700">
    <property type="term" value="F:DNA-binding transcription factor activity"/>
    <property type="evidence" value="ECO:0007669"/>
    <property type="project" value="InterPro"/>
</dbReference>
<keyword evidence="2 5" id="KW-0238">DNA-binding</keyword>
<evidence type="ECO:0000256" key="2">
    <source>
        <dbReference type="ARBA" id="ARBA00023125"/>
    </source>
</evidence>
<keyword evidence="3" id="KW-0804">Transcription</keyword>
<proteinExistence type="predicted"/>
<dbReference type="GO" id="GO:0003677">
    <property type="term" value="F:DNA binding"/>
    <property type="evidence" value="ECO:0007669"/>
    <property type="project" value="UniProtKB-KW"/>
</dbReference>
<dbReference type="InterPro" id="IPR023187">
    <property type="entry name" value="Tscrpt_reg_MarR-type_CS"/>
</dbReference>
<dbReference type="PROSITE" id="PS01117">
    <property type="entry name" value="HTH_MARR_1"/>
    <property type="match status" value="1"/>
</dbReference>
<dbReference type="Gene3D" id="1.10.10.10">
    <property type="entry name" value="Winged helix-like DNA-binding domain superfamily/Winged helix DNA-binding domain"/>
    <property type="match status" value="1"/>
</dbReference>